<keyword evidence="3" id="KW-1185">Reference proteome</keyword>
<organism evidence="2 3">
    <name type="scientific">Trifolium medium</name>
    <dbReference type="NCBI Taxonomy" id="97028"/>
    <lineage>
        <taxon>Eukaryota</taxon>
        <taxon>Viridiplantae</taxon>
        <taxon>Streptophyta</taxon>
        <taxon>Embryophyta</taxon>
        <taxon>Tracheophyta</taxon>
        <taxon>Spermatophyta</taxon>
        <taxon>Magnoliopsida</taxon>
        <taxon>eudicotyledons</taxon>
        <taxon>Gunneridae</taxon>
        <taxon>Pentapetalae</taxon>
        <taxon>rosids</taxon>
        <taxon>fabids</taxon>
        <taxon>Fabales</taxon>
        <taxon>Fabaceae</taxon>
        <taxon>Papilionoideae</taxon>
        <taxon>50 kb inversion clade</taxon>
        <taxon>NPAAA clade</taxon>
        <taxon>Hologalegina</taxon>
        <taxon>IRL clade</taxon>
        <taxon>Trifolieae</taxon>
        <taxon>Trifolium</taxon>
    </lineage>
</organism>
<feature type="non-terminal residue" evidence="2">
    <location>
        <position position="68"/>
    </location>
</feature>
<reference evidence="2 3" key="1">
    <citation type="journal article" date="2018" name="Front. Plant Sci.">
        <title>Red Clover (Trifolium pratense) and Zigzag Clover (T. medium) - A Picture of Genomic Similarities and Differences.</title>
        <authorList>
            <person name="Dluhosova J."/>
            <person name="Istvanek J."/>
            <person name="Nedelnik J."/>
            <person name="Repkova J."/>
        </authorList>
    </citation>
    <scope>NUCLEOTIDE SEQUENCE [LARGE SCALE GENOMIC DNA]</scope>
    <source>
        <strain evidence="3">cv. 10/8</strain>
        <tissue evidence="2">Leaf</tissue>
    </source>
</reference>
<comment type="caution">
    <text evidence="2">The sequence shown here is derived from an EMBL/GenBank/DDBJ whole genome shotgun (WGS) entry which is preliminary data.</text>
</comment>
<accession>A0A392VXF0</accession>
<proteinExistence type="predicted"/>
<evidence type="ECO:0000313" key="3">
    <source>
        <dbReference type="Proteomes" id="UP000265520"/>
    </source>
</evidence>
<dbReference type="AlphaFoldDB" id="A0A392VXF0"/>
<name>A0A392VXF0_9FABA</name>
<evidence type="ECO:0000313" key="2">
    <source>
        <dbReference type="EMBL" id="MCI93068.1"/>
    </source>
</evidence>
<protein>
    <submittedName>
        <fullName evidence="2">Uncharacterized protein</fullName>
    </submittedName>
</protein>
<feature type="non-terminal residue" evidence="2">
    <location>
        <position position="1"/>
    </location>
</feature>
<dbReference type="Proteomes" id="UP000265520">
    <property type="component" value="Unassembled WGS sequence"/>
</dbReference>
<evidence type="ECO:0000256" key="1">
    <source>
        <dbReference type="SAM" id="MobiDB-lite"/>
    </source>
</evidence>
<feature type="region of interest" description="Disordered" evidence="1">
    <location>
        <begin position="45"/>
        <end position="68"/>
    </location>
</feature>
<dbReference type="EMBL" id="LXQA011318689">
    <property type="protein sequence ID" value="MCI93068.1"/>
    <property type="molecule type" value="Genomic_DNA"/>
</dbReference>
<sequence>AVNLGKDDLGCSDKATVGDNDSENVIVGSVTETIQENDIMTNAEASVPAQNVVPDTPEQAVTPEKEKS</sequence>